<comment type="caution">
    <text evidence="8">The sequence shown here is derived from an EMBL/GenBank/DDBJ whole genome shotgun (WGS) entry which is preliminary data.</text>
</comment>
<reference evidence="8" key="1">
    <citation type="submission" date="2021-01" db="EMBL/GenBank/DDBJ databases">
        <title>Whole genome shotgun sequence of Virgisporangium ochraceum NBRC 16418.</title>
        <authorList>
            <person name="Komaki H."/>
            <person name="Tamura T."/>
        </authorList>
    </citation>
    <scope>NUCLEOTIDE SEQUENCE</scope>
    <source>
        <strain evidence="8">NBRC 16418</strain>
    </source>
</reference>
<keyword evidence="6 7" id="KW-0472">Membrane</keyword>
<dbReference type="PANTHER" id="PTHR33452:SF4">
    <property type="entry name" value="BLL4328 PROTEIN"/>
    <property type="match status" value="1"/>
</dbReference>
<keyword evidence="3" id="KW-1003">Cell membrane</keyword>
<proteinExistence type="inferred from homology"/>
<dbReference type="GO" id="GO:0005886">
    <property type="term" value="C:plasma membrane"/>
    <property type="evidence" value="ECO:0007669"/>
    <property type="project" value="UniProtKB-SubCell"/>
</dbReference>
<gene>
    <name evidence="8" type="ORF">Voc01_053760</name>
</gene>
<name>A0A8J3ZU06_9ACTN</name>
<keyword evidence="5 7" id="KW-1133">Transmembrane helix</keyword>
<evidence type="ECO:0000256" key="5">
    <source>
        <dbReference type="ARBA" id="ARBA00022989"/>
    </source>
</evidence>
<evidence type="ECO:0008006" key="10">
    <source>
        <dbReference type="Google" id="ProtNLM"/>
    </source>
</evidence>
<accession>A0A8J3ZU06</accession>
<sequence>MSFDRFSGPVWSLFRIAIGVLFLCHGAAGVFGLFGGHRGSGEALPMGSWPNWWAAVIQVVGGALVVAGLATRPAALLASGSMAYAYFVVHQPEGLLPLNNGGVTSALYAWAFLAIAALGAGPWSVDGLLNRRRVDEGVTPVPVGVRDAA</sequence>
<evidence type="ECO:0000256" key="7">
    <source>
        <dbReference type="SAM" id="Phobius"/>
    </source>
</evidence>
<feature type="transmembrane region" description="Helical" evidence="7">
    <location>
        <begin position="55"/>
        <end position="87"/>
    </location>
</feature>
<evidence type="ECO:0000313" key="8">
    <source>
        <dbReference type="EMBL" id="GIJ70459.1"/>
    </source>
</evidence>
<evidence type="ECO:0000313" key="9">
    <source>
        <dbReference type="Proteomes" id="UP000635606"/>
    </source>
</evidence>
<dbReference type="Pfam" id="PF07681">
    <property type="entry name" value="DoxX"/>
    <property type="match status" value="1"/>
</dbReference>
<dbReference type="PANTHER" id="PTHR33452">
    <property type="entry name" value="OXIDOREDUCTASE CATD-RELATED"/>
    <property type="match status" value="1"/>
</dbReference>
<protein>
    <recommendedName>
        <fullName evidence="10">DoxX family protein</fullName>
    </recommendedName>
</protein>
<evidence type="ECO:0000256" key="2">
    <source>
        <dbReference type="ARBA" id="ARBA00006679"/>
    </source>
</evidence>
<evidence type="ECO:0000256" key="4">
    <source>
        <dbReference type="ARBA" id="ARBA00022692"/>
    </source>
</evidence>
<dbReference type="EMBL" id="BOPH01000080">
    <property type="protein sequence ID" value="GIJ70459.1"/>
    <property type="molecule type" value="Genomic_DNA"/>
</dbReference>
<keyword evidence="4 7" id="KW-0812">Transmembrane</keyword>
<comment type="similarity">
    <text evidence="2">Belongs to the DoxX family.</text>
</comment>
<dbReference type="Proteomes" id="UP000635606">
    <property type="component" value="Unassembled WGS sequence"/>
</dbReference>
<dbReference type="RefSeq" id="WP_203930360.1">
    <property type="nucleotide sequence ID" value="NZ_BOPH01000080.1"/>
</dbReference>
<comment type="subcellular location">
    <subcellularLocation>
        <location evidence="1">Cell membrane</location>
        <topology evidence="1">Multi-pass membrane protein</topology>
    </subcellularLocation>
</comment>
<dbReference type="InterPro" id="IPR032808">
    <property type="entry name" value="DoxX"/>
</dbReference>
<feature type="transmembrane region" description="Helical" evidence="7">
    <location>
        <begin position="12"/>
        <end position="34"/>
    </location>
</feature>
<evidence type="ECO:0000256" key="3">
    <source>
        <dbReference type="ARBA" id="ARBA00022475"/>
    </source>
</evidence>
<organism evidence="8 9">
    <name type="scientific">Virgisporangium ochraceum</name>
    <dbReference type="NCBI Taxonomy" id="65505"/>
    <lineage>
        <taxon>Bacteria</taxon>
        <taxon>Bacillati</taxon>
        <taxon>Actinomycetota</taxon>
        <taxon>Actinomycetes</taxon>
        <taxon>Micromonosporales</taxon>
        <taxon>Micromonosporaceae</taxon>
        <taxon>Virgisporangium</taxon>
    </lineage>
</organism>
<evidence type="ECO:0000256" key="1">
    <source>
        <dbReference type="ARBA" id="ARBA00004651"/>
    </source>
</evidence>
<evidence type="ECO:0000256" key="6">
    <source>
        <dbReference type="ARBA" id="ARBA00023136"/>
    </source>
</evidence>
<feature type="transmembrane region" description="Helical" evidence="7">
    <location>
        <begin position="107"/>
        <end position="125"/>
    </location>
</feature>
<keyword evidence="9" id="KW-1185">Reference proteome</keyword>
<dbReference type="InterPro" id="IPR051907">
    <property type="entry name" value="DoxX-like_oxidoreductase"/>
</dbReference>
<dbReference type="AlphaFoldDB" id="A0A8J3ZU06"/>